<proteinExistence type="predicted"/>
<feature type="transmembrane region" description="Helical" evidence="1">
    <location>
        <begin position="47"/>
        <end position="66"/>
    </location>
</feature>
<keyword evidence="1" id="KW-1133">Transmembrane helix</keyword>
<dbReference type="STRING" id="45658.VSVS12_01332"/>
<feature type="transmembrane region" description="Helical" evidence="1">
    <location>
        <begin position="86"/>
        <end position="105"/>
    </location>
</feature>
<dbReference type="RefSeq" id="WP_065545447.1">
    <property type="nucleotide sequence ID" value="NZ_CP016414.1"/>
</dbReference>
<evidence type="ECO:0000313" key="3">
    <source>
        <dbReference type="Proteomes" id="UP000092528"/>
    </source>
</evidence>
<dbReference type="PATRIC" id="fig|45658.7.peg.1652"/>
<dbReference type="GO" id="GO:0009390">
    <property type="term" value="C:dimethyl sulfoxide reductase complex"/>
    <property type="evidence" value="ECO:0007669"/>
    <property type="project" value="TreeGrafter"/>
</dbReference>
<dbReference type="AlphaFoldDB" id="A0A1C7FA73"/>
<sequence>MAWHEWPLIVFTVLAQTSVGAFLVLAAMLLFKRLSEPTETRLHKAMFGLWAIMGLGFLASVMHLGSPFRAMNALNMVGSSWLSNEIASGSVFFALGGLFWLLSVLDKGSVALRKALMIGAMVVGVIFMYSMTMVYMIDTVPTWFTWLTPAAFGLTMVVSGLALAHTLLAAAKHDNDCADKALSVAGLIGLFAVVIVAMQLSVHLGEVQTSVTSALAVLPDYAAVQATRLVLLSIGMLLWLLPIIRRKPVTVGPMAIAFALIVVAELLGRSVFYGMHITAGV</sequence>
<dbReference type="Pfam" id="PF04976">
    <property type="entry name" value="DmsC"/>
    <property type="match status" value="1"/>
</dbReference>
<dbReference type="GO" id="GO:0005886">
    <property type="term" value="C:plasma membrane"/>
    <property type="evidence" value="ECO:0007669"/>
    <property type="project" value="TreeGrafter"/>
</dbReference>
<evidence type="ECO:0000256" key="1">
    <source>
        <dbReference type="SAM" id="Phobius"/>
    </source>
</evidence>
<dbReference type="GeneID" id="96873354"/>
<dbReference type="InterPro" id="IPR007059">
    <property type="entry name" value="DmsC"/>
</dbReference>
<feature type="transmembrane region" description="Helical" evidence="1">
    <location>
        <begin position="222"/>
        <end position="244"/>
    </location>
</feature>
<feature type="transmembrane region" description="Helical" evidence="1">
    <location>
        <begin position="181"/>
        <end position="202"/>
    </location>
</feature>
<accession>A0A1C7FA73</accession>
<dbReference type="GO" id="GO:0019645">
    <property type="term" value="P:anaerobic electron transport chain"/>
    <property type="evidence" value="ECO:0007669"/>
    <property type="project" value="InterPro"/>
</dbReference>
<dbReference type="PANTHER" id="PTHR38095:SF1">
    <property type="entry name" value="ANAEROBIC DIMETHYL SULFOXIDE REDUCTASE CHAIN YNFH"/>
    <property type="match status" value="1"/>
</dbReference>
<keyword evidence="3" id="KW-1185">Reference proteome</keyword>
<dbReference type="GO" id="GO:0009389">
    <property type="term" value="F:dimethyl sulfoxide reductase activity"/>
    <property type="evidence" value="ECO:0007669"/>
    <property type="project" value="TreeGrafter"/>
</dbReference>
<gene>
    <name evidence="2" type="ORF">VSVS05_01666</name>
</gene>
<feature type="transmembrane region" description="Helical" evidence="1">
    <location>
        <begin position="117"/>
        <end position="137"/>
    </location>
</feature>
<keyword evidence="1" id="KW-0812">Transmembrane</keyword>
<dbReference type="Proteomes" id="UP000092528">
    <property type="component" value="Chromosome 1"/>
</dbReference>
<organism evidence="2 3">
    <name type="scientific">Vibrio scophthalmi</name>
    <dbReference type="NCBI Taxonomy" id="45658"/>
    <lineage>
        <taxon>Bacteria</taxon>
        <taxon>Pseudomonadati</taxon>
        <taxon>Pseudomonadota</taxon>
        <taxon>Gammaproteobacteria</taxon>
        <taxon>Vibrionales</taxon>
        <taxon>Vibrionaceae</taxon>
        <taxon>Vibrio</taxon>
    </lineage>
</organism>
<protein>
    <submittedName>
        <fullName evidence="2">Anaerobic dimethyl sulfoxide reductase chain</fullName>
    </submittedName>
</protein>
<dbReference type="EMBL" id="CP016414">
    <property type="protein sequence ID" value="ANU36791.1"/>
    <property type="molecule type" value="Genomic_DNA"/>
</dbReference>
<name>A0A1C7FA73_9VIBR</name>
<evidence type="ECO:0000313" key="2">
    <source>
        <dbReference type="EMBL" id="ANU36791.1"/>
    </source>
</evidence>
<dbReference type="PANTHER" id="PTHR38095">
    <property type="entry name" value="ANAEROBIC DIMETHYL SULFOXIDE REDUCTASE CHAIN YNFH"/>
    <property type="match status" value="1"/>
</dbReference>
<keyword evidence="1" id="KW-0472">Membrane</keyword>
<feature type="transmembrane region" description="Helical" evidence="1">
    <location>
        <begin position="6"/>
        <end position="31"/>
    </location>
</feature>
<feature type="transmembrane region" description="Helical" evidence="1">
    <location>
        <begin position="143"/>
        <end position="169"/>
    </location>
</feature>
<reference evidence="2 3" key="1">
    <citation type="submission" date="2016-07" db="EMBL/GenBank/DDBJ databases">
        <title>Genome sequencing of Vibrio scophthalmi strain VS-05, an isolated from Paralichthys olivaceus.</title>
        <authorList>
            <person name="Han H.-J."/>
        </authorList>
    </citation>
    <scope>NUCLEOTIDE SEQUENCE [LARGE SCALE GENOMIC DNA]</scope>
    <source>
        <strain evidence="2 3">VS-05</strain>
    </source>
</reference>
<feature type="transmembrane region" description="Helical" evidence="1">
    <location>
        <begin position="256"/>
        <end position="275"/>
    </location>
</feature>